<dbReference type="PROSITE" id="PS00937">
    <property type="entry name" value="RIBOSOMAL_L20"/>
    <property type="match status" value="1"/>
</dbReference>
<keyword evidence="2 7" id="KW-0699">rRNA-binding</keyword>
<dbReference type="SUPFAM" id="SSF74731">
    <property type="entry name" value="Ribosomal protein L20"/>
    <property type="match status" value="1"/>
</dbReference>
<evidence type="ECO:0000256" key="4">
    <source>
        <dbReference type="ARBA" id="ARBA00022980"/>
    </source>
</evidence>
<dbReference type="CDD" id="cd07026">
    <property type="entry name" value="Ribosomal_L20"/>
    <property type="match status" value="1"/>
</dbReference>
<dbReference type="GO" id="GO:0005840">
    <property type="term" value="C:ribosome"/>
    <property type="evidence" value="ECO:0007669"/>
    <property type="project" value="UniProtKB-KW"/>
</dbReference>
<dbReference type="PRINTS" id="PR00062">
    <property type="entry name" value="RIBOSOMALL20"/>
</dbReference>
<keyword evidence="8" id="KW-0934">Plastid</keyword>
<dbReference type="InterPro" id="IPR049946">
    <property type="entry name" value="RIBOSOMAL_L20_CS"/>
</dbReference>
<dbReference type="RefSeq" id="YP_009519657.1">
    <property type="nucleotide sequence ID" value="NC_039528.1"/>
</dbReference>
<organism evidence="8">
    <name type="scientific">Udotea flabellum</name>
    <dbReference type="NCBI Taxonomy" id="170437"/>
    <lineage>
        <taxon>Eukaryota</taxon>
        <taxon>Viridiplantae</taxon>
        <taxon>Chlorophyta</taxon>
        <taxon>core chlorophytes</taxon>
        <taxon>Ulvophyceae</taxon>
        <taxon>TCBD clade</taxon>
        <taxon>Bryopsidales</taxon>
        <taxon>Halimedineae</taxon>
        <taxon>Halimedaceae</taxon>
        <taxon>Udoteae</taxon>
        <taxon>Udotea</taxon>
    </lineage>
</organism>
<name>A0A386B1U8_9CHLO</name>
<comment type="similarity">
    <text evidence="1 6">Belongs to the bacterial ribosomal protein bL20 family.</text>
</comment>
<dbReference type="EMBL" id="MH591112">
    <property type="protein sequence ID" value="AYC65684.1"/>
    <property type="molecule type" value="Genomic_DNA"/>
</dbReference>
<dbReference type="PANTHER" id="PTHR10986">
    <property type="entry name" value="39S RIBOSOMAL PROTEIN L20"/>
    <property type="match status" value="1"/>
</dbReference>
<comment type="function">
    <text evidence="7">Binds directly to 23S ribosomal RNA and is necessary for the in vitro assembly process of the 50S ribosomal subunit. It is not involved in the protein synthesizing functions of that subunit.</text>
</comment>
<dbReference type="GO" id="GO:0006412">
    <property type="term" value="P:translation"/>
    <property type="evidence" value="ECO:0007669"/>
    <property type="project" value="InterPro"/>
</dbReference>
<keyword evidence="4 6" id="KW-0689">Ribosomal protein</keyword>
<gene>
    <name evidence="8" type="primary">rpl20</name>
</gene>
<dbReference type="GeneID" id="38279701"/>
<dbReference type="Gene3D" id="1.10.1900.20">
    <property type="entry name" value="Ribosomal protein L20"/>
    <property type="match status" value="1"/>
</dbReference>
<dbReference type="Gene3D" id="6.10.160.10">
    <property type="match status" value="1"/>
</dbReference>
<dbReference type="GO" id="GO:1990904">
    <property type="term" value="C:ribonucleoprotein complex"/>
    <property type="evidence" value="ECO:0007669"/>
    <property type="project" value="UniProtKB-KW"/>
</dbReference>
<proteinExistence type="inferred from homology"/>
<geneLocation type="chloroplast" evidence="8"/>
<evidence type="ECO:0000256" key="2">
    <source>
        <dbReference type="ARBA" id="ARBA00022730"/>
    </source>
</evidence>
<dbReference type="AlphaFoldDB" id="A0A386B1U8"/>
<evidence type="ECO:0000256" key="3">
    <source>
        <dbReference type="ARBA" id="ARBA00022884"/>
    </source>
</evidence>
<evidence type="ECO:0000256" key="6">
    <source>
        <dbReference type="RuleBase" id="RU000561"/>
    </source>
</evidence>
<reference evidence="8" key="2">
    <citation type="journal article" date="2019" name="Mol. Phylogenet. Evol.">
        <title>Reassessment of the classification of bryopsidales (chlorophyta) based on chloroplast phylogenomic analyses.</title>
        <authorList>
            <person name="Cremen M.C."/>
            <person name="Leliaert F."/>
            <person name="West J."/>
            <person name="Lam D.W."/>
            <person name="Shimada S."/>
            <person name="Lopez-Bautista J.M."/>
            <person name="Verbruggen H."/>
        </authorList>
    </citation>
    <scope>NUCLEOTIDE SEQUENCE</scope>
</reference>
<evidence type="ECO:0000313" key="8">
    <source>
        <dbReference type="EMBL" id="AYC65684.1"/>
    </source>
</evidence>
<accession>A0A386B1U8</accession>
<keyword evidence="3 7" id="KW-0694">RNA-binding</keyword>
<reference evidence="8" key="1">
    <citation type="submission" date="2018-07" db="EMBL/GenBank/DDBJ databases">
        <authorList>
            <person name="Quirk P.G."/>
            <person name="Krulwich T.A."/>
        </authorList>
    </citation>
    <scope>NUCLEOTIDE SEQUENCE</scope>
</reference>
<dbReference type="GO" id="GO:0019843">
    <property type="term" value="F:rRNA binding"/>
    <property type="evidence" value="ECO:0007669"/>
    <property type="project" value="UniProtKB-KW"/>
</dbReference>
<keyword evidence="8" id="KW-0150">Chloroplast</keyword>
<evidence type="ECO:0000256" key="5">
    <source>
        <dbReference type="ARBA" id="ARBA00023274"/>
    </source>
</evidence>
<protein>
    <recommendedName>
        <fullName evidence="7">50S ribosomal protein L20</fullName>
    </recommendedName>
</protein>
<dbReference type="Pfam" id="PF00453">
    <property type="entry name" value="Ribosomal_L20"/>
    <property type="match status" value="1"/>
</dbReference>
<dbReference type="GO" id="GO:0003735">
    <property type="term" value="F:structural constituent of ribosome"/>
    <property type="evidence" value="ECO:0007669"/>
    <property type="project" value="InterPro"/>
</dbReference>
<evidence type="ECO:0000256" key="7">
    <source>
        <dbReference type="RuleBase" id="RU004311"/>
    </source>
</evidence>
<keyword evidence="5 6" id="KW-0687">Ribonucleoprotein</keyword>
<sequence length="108" mass="13251">MTRVKRGKNARRRRHKKFQITKGFRGASSLLFKNANQQFLKCLKTAFVDRRLRKRFFRSIWISRINAKVRQFGLNYHSFAYKNKKINRKIFAQLALYDRLFFNNLHFY</sequence>
<dbReference type="InterPro" id="IPR035566">
    <property type="entry name" value="Ribosomal_protein_bL20_C"/>
</dbReference>
<evidence type="ECO:0000256" key="1">
    <source>
        <dbReference type="ARBA" id="ARBA00007698"/>
    </source>
</evidence>
<dbReference type="NCBIfam" id="TIGR01032">
    <property type="entry name" value="rplT_bact"/>
    <property type="match status" value="1"/>
</dbReference>
<dbReference type="InterPro" id="IPR005813">
    <property type="entry name" value="Ribosomal_bL20"/>
</dbReference>